<accession>A0A0A9BR10</accession>
<sequence>MGYSSFCSKIRQFRSFQIFQSVMITTAAASSVSAPSPVLCSCSGHIDG</sequence>
<organism evidence="1">
    <name type="scientific">Arundo donax</name>
    <name type="common">Giant reed</name>
    <name type="synonym">Donax arundinaceus</name>
    <dbReference type="NCBI Taxonomy" id="35708"/>
    <lineage>
        <taxon>Eukaryota</taxon>
        <taxon>Viridiplantae</taxon>
        <taxon>Streptophyta</taxon>
        <taxon>Embryophyta</taxon>
        <taxon>Tracheophyta</taxon>
        <taxon>Spermatophyta</taxon>
        <taxon>Magnoliopsida</taxon>
        <taxon>Liliopsida</taxon>
        <taxon>Poales</taxon>
        <taxon>Poaceae</taxon>
        <taxon>PACMAD clade</taxon>
        <taxon>Arundinoideae</taxon>
        <taxon>Arundineae</taxon>
        <taxon>Arundo</taxon>
    </lineage>
</organism>
<name>A0A0A9BR10_ARUDO</name>
<dbReference type="AlphaFoldDB" id="A0A0A9BR10"/>
<reference evidence="1" key="1">
    <citation type="submission" date="2014-09" db="EMBL/GenBank/DDBJ databases">
        <authorList>
            <person name="Magalhaes I.L.F."/>
            <person name="Oliveira U."/>
            <person name="Santos F.R."/>
            <person name="Vidigal T.H.D.A."/>
            <person name="Brescovit A.D."/>
            <person name="Santos A.J."/>
        </authorList>
    </citation>
    <scope>NUCLEOTIDE SEQUENCE</scope>
    <source>
        <tissue evidence="1">Shoot tissue taken approximately 20 cm above the soil surface</tissue>
    </source>
</reference>
<reference evidence="1" key="2">
    <citation type="journal article" date="2015" name="Data Brief">
        <title>Shoot transcriptome of the giant reed, Arundo donax.</title>
        <authorList>
            <person name="Barrero R.A."/>
            <person name="Guerrero F.D."/>
            <person name="Moolhuijzen P."/>
            <person name="Goolsby J.A."/>
            <person name="Tidwell J."/>
            <person name="Bellgard S.E."/>
            <person name="Bellgard M.I."/>
        </authorList>
    </citation>
    <scope>NUCLEOTIDE SEQUENCE</scope>
    <source>
        <tissue evidence="1">Shoot tissue taken approximately 20 cm above the soil surface</tissue>
    </source>
</reference>
<proteinExistence type="predicted"/>
<protein>
    <submittedName>
        <fullName evidence="1">Uncharacterized protein</fullName>
    </submittedName>
</protein>
<evidence type="ECO:0000313" key="1">
    <source>
        <dbReference type="EMBL" id="JAD61727.1"/>
    </source>
</evidence>
<dbReference type="EMBL" id="GBRH01236168">
    <property type="protein sequence ID" value="JAD61727.1"/>
    <property type="molecule type" value="Transcribed_RNA"/>
</dbReference>